<dbReference type="AlphaFoldDB" id="A0A098Y249"/>
<gene>
    <name evidence="2" type="ORF">IN07_20075</name>
</gene>
<keyword evidence="2" id="KW-0489">Methyltransferase</keyword>
<keyword evidence="3" id="KW-1185">Reference proteome</keyword>
<dbReference type="SUPFAM" id="SSF53335">
    <property type="entry name" value="S-adenosyl-L-methionine-dependent methyltransferases"/>
    <property type="match status" value="1"/>
</dbReference>
<evidence type="ECO:0000259" key="1">
    <source>
        <dbReference type="Pfam" id="PF08241"/>
    </source>
</evidence>
<sequence>MPSAVAPVHHPVFARVFGRLAAAGERFGLAEVRGRLLADTAGRVLEVGAGSGSNFAHYPHAVGQVVAVEPEPHLRRLAEQAAGRAPVPVSVVDGVAEALPAGDREFDTAVVTLVLCSVADQPRALAELHRVLRPGGRLVFWEHVRAERPPLTIVQDALDRTVWPLLSGGCHVGRDTAAAITAAGFTVERLERRRMPDTRIQLPMAPHIVGTARRR</sequence>
<organism evidence="2 3">
    <name type="scientific">Modestobacter caceresii</name>
    <dbReference type="NCBI Taxonomy" id="1522368"/>
    <lineage>
        <taxon>Bacteria</taxon>
        <taxon>Bacillati</taxon>
        <taxon>Actinomycetota</taxon>
        <taxon>Actinomycetes</taxon>
        <taxon>Geodermatophilales</taxon>
        <taxon>Geodermatophilaceae</taxon>
        <taxon>Modestobacter</taxon>
    </lineage>
</organism>
<dbReference type="Gene3D" id="3.40.50.150">
    <property type="entry name" value="Vaccinia Virus protein VP39"/>
    <property type="match status" value="1"/>
</dbReference>
<dbReference type="PANTHER" id="PTHR45036:SF1">
    <property type="entry name" value="METHYLTRANSFERASE LIKE 7A"/>
    <property type="match status" value="1"/>
</dbReference>
<reference evidence="2 3" key="1">
    <citation type="submission" date="2014-07" db="EMBL/GenBank/DDBJ databases">
        <title>Biosystematic studies on Modestobacter strains isolated from extreme hyper-arid desert soil and from historic building.</title>
        <authorList>
            <person name="Bukarasam K."/>
            <person name="Bull A."/>
            <person name="Girard G."/>
            <person name="van Wezel G."/>
            <person name="Goodfellow M."/>
        </authorList>
    </citation>
    <scope>NUCLEOTIDE SEQUENCE [LARGE SCALE GENOMIC DNA]</scope>
    <source>
        <strain evidence="2 3">KNN45-2b</strain>
    </source>
</reference>
<dbReference type="Pfam" id="PF08241">
    <property type="entry name" value="Methyltransf_11"/>
    <property type="match status" value="1"/>
</dbReference>
<evidence type="ECO:0000313" key="3">
    <source>
        <dbReference type="Proteomes" id="UP000029713"/>
    </source>
</evidence>
<dbReference type="GO" id="GO:0008757">
    <property type="term" value="F:S-adenosylmethionine-dependent methyltransferase activity"/>
    <property type="evidence" value="ECO:0007669"/>
    <property type="project" value="InterPro"/>
</dbReference>
<comment type="caution">
    <text evidence="2">The sequence shown here is derived from an EMBL/GenBank/DDBJ whole genome shotgun (WGS) entry which is preliminary data.</text>
</comment>
<dbReference type="Proteomes" id="UP000029713">
    <property type="component" value="Unassembled WGS sequence"/>
</dbReference>
<dbReference type="InterPro" id="IPR052356">
    <property type="entry name" value="Thiol_S-MT"/>
</dbReference>
<dbReference type="GO" id="GO:0032259">
    <property type="term" value="P:methylation"/>
    <property type="evidence" value="ECO:0007669"/>
    <property type="project" value="UniProtKB-KW"/>
</dbReference>
<feature type="domain" description="Methyltransferase type 11" evidence="1">
    <location>
        <begin position="45"/>
        <end position="140"/>
    </location>
</feature>
<proteinExistence type="predicted"/>
<dbReference type="OrthoDB" id="65624at2"/>
<dbReference type="InterPro" id="IPR013216">
    <property type="entry name" value="Methyltransf_11"/>
</dbReference>
<evidence type="ECO:0000313" key="2">
    <source>
        <dbReference type="EMBL" id="KGH44983.1"/>
    </source>
</evidence>
<protein>
    <submittedName>
        <fullName evidence="2">Methyltransferase type 11</fullName>
    </submittedName>
</protein>
<dbReference type="STRING" id="1522368.IN07_20075"/>
<dbReference type="CDD" id="cd02440">
    <property type="entry name" value="AdoMet_MTases"/>
    <property type="match status" value="1"/>
</dbReference>
<name>A0A098Y249_9ACTN</name>
<accession>A0A098Y249</accession>
<dbReference type="PANTHER" id="PTHR45036">
    <property type="entry name" value="METHYLTRANSFERASE LIKE 7B"/>
    <property type="match status" value="1"/>
</dbReference>
<dbReference type="InterPro" id="IPR029063">
    <property type="entry name" value="SAM-dependent_MTases_sf"/>
</dbReference>
<dbReference type="EMBL" id="JPMX01000092">
    <property type="protein sequence ID" value="KGH44983.1"/>
    <property type="molecule type" value="Genomic_DNA"/>
</dbReference>
<keyword evidence="2" id="KW-0808">Transferase</keyword>
<dbReference type="RefSeq" id="WP_036339143.1">
    <property type="nucleotide sequence ID" value="NZ_JPMX01000092.1"/>
</dbReference>